<dbReference type="PANTHER" id="PTHR22907">
    <property type="entry name" value="GH04558P"/>
    <property type="match status" value="1"/>
</dbReference>
<dbReference type="GO" id="GO:0005886">
    <property type="term" value="C:plasma membrane"/>
    <property type="evidence" value="ECO:0007669"/>
    <property type="project" value="UniProtKB-SubCell"/>
</dbReference>
<dbReference type="PROSITE" id="PS00010">
    <property type="entry name" value="ASX_HYDROXYL"/>
    <property type="match status" value="1"/>
</dbReference>
<proteinExistence type="predicted"/>
<comment type="subcellular location">
    <subcellularLocation>
        <location evidence="1">Cell membrane</location>
        <topology evidence="1">Single-pass type I membrane protein</topology>
    </subcellularLocation>
</comment>
<evidence type="ECO:0000256" key="12">
    <source>
        <dbReference type="SAM" id="Phobius"/>
    </source>
</evidence>
<keyword evidence="8 12" id="KW-1133">Transmembrane helix</keyword>
<dbReference type="SMART" id="SM00181">
    <property type="entry name" value="EGF"/>
    <property type="match status" value="4"/>
</dbReference>
<evidence type="ECO:0000256" key="2">
    <source>
        <dbReference type="ARBA" id="ARBA00022460"/>
    </source>
</evidence>
<dbReference type="PROSITE" id="PS01186">
    <property type="entry name" value="EGF_2"/>
    <property type="match status" value="2"/>
</dbReference>
<dbReference type="InterPro" id="IPR000742">
    <property type="entry name" value="EGF"/>
</dbReference>
<keyword evidence="15" id="KW-1185">Reference proteome</keyword>
<dbReference type="PROSITE" id="PS01187">
    <property type="entry name" value="EGF_CA"/>
    <property type="match status" value="1"/>
</dbReference>
<keyword evidence="4 11" id="KW-0245">EGF-like domain</keyword>
<dbReference type="PANTHER" id="PTHR22907:SF46">
    <property type="entry name" value="ZP DOMAIN-CONTAINING PROTEIN"/>
    <property type="match status" value="1"/>
</dbReference>
<dbReference type="AlphaFoldDB" id="A0A183FXV4"/>
<dbReference type="WBParaSite" id="HPBE_0001341401-mRNA-1">
    <property type="protein sequence ID" value="HPBE_0001341401-mRNA-1"/>
    <property type="gene ID" value="HPBE_0001341401"/>
</dbReference>
<dbReference type="InterPro" id="IPR000152">
    <property type="entry name" value="EGF-type_Asp/Asn_hydroxyl_site"/>
</dbReference>
<dbReference type="InterPro" id="IPR051962">
    <property type="entry name" value="Cuticlin"/>
</dbReference>
<dbReference type="GO" id="GO:0005509">
    <property type="term" value="F:calcium ion binding"/>
    <property type="evidence" value="ECO:0007669"/>
    <property type="project" value="InterPro"/>
</dbReference>
<dbReference type="PROSITE" id="PS51034">
    <property type="entry name" value="ZP_2"/>
    <property type="match status" value="1"/>
</dbReference>
<dbReference type="PROSITE" id="PS50026">
    <property type="entry name" value="EGF_3"/>
    <property type="match status" value="1"/>
</dbReference>
<accession>A0A183FXV4</accession>
<protein>
    <submittedName>
        <fullName evidence="16">ZP domain-containing protein</fullName>
    </submittedName>
</protein>
<dbReference type="SMART" id="SM00179">
    <property type="entry name" value="EGF_CA"/>
    <property type="match status" value="1"/>
</dbReference>
<evidence type="ECO:0000256" key="11">
    <source>
        <dbReference type="PROSITE-ProRule" id="PRU00076"/>
    </source>
</evidence>
<dbReference type="GO" id="GO:0042302">
    <property type="term" value="F:structural constituent of cuticle"/>
    <property type="evidence" value="ECO:0007669"/>
    <property type="project" value="UniProtKB-KW"/>
</dbReference>
<evidence type="ECO:0000256" key="1">
    <source>
        <dbReference type="ARBA" id="ARBA00004251"/>
    </source>
</evidence>
<keyword evidence="2" id="KW-0193">Cuticle</keyword>
<dbReference type="InterPro" id="IPR056953">
    <property type="entry name" value="CUT_N"/>
</dbReference>
<dbReference type="InterPro" id="IPR049883">
    <property type="entry name" value="NOTCH1_EGF-like"/>
</dbReference>
<keyword evidence="6" id="KW-0732">Signal</keyword>
<dbReference type="Gene3D" id="2.10.25.10">
    <property type="entry name" value="Laminin"/>
    <property type="match status" value="2"/>
</dbReference>
<sequence>LTRKHSSVVSYRCRKFVRPDCIAEPSVCHADATCDHHTRQCSCRIGHIGDGFVCNPDPQDCIIRKDLCSPEAICIGRRCKCVDGFTGDGVKCVSLYQRSANCSECDVNAHCSDGMCKCKVGYFGNGLCCVPDPRDCVHFPGVCNPDATCDRDERLCKCNKVRLVILGKGPHQSRSILDVSGFLGDGISCFPVRSCRSDPNVCHSEAICLPTGQCMCKHGFRGNGYDCSKTTPQLRHQQAEVPNACGNSCDKETELCIAGDSPVPDINECASSPCHHLAACTNLMGSFACTCPDGYAGDGKTCIQHLKIGELGVFCEPDGMTLVLGNETTAFEGRIFVRGQAENPYCAKTFSPLQHATKPYMFKVPFEHCNVRLEDHDTFATTVIVQKHPMFITTAADAYDLRCTYPVGVREVESNVNVSDLTTSSTLTDDAHGPSCRLTVTNEADESIAAAVVGQALRLRLEVSPNETYSILPRNCFAINIETGDRYSLTDKAGCAIDDQLFPEWTKVRPSMTEAVFRTFKWPDSSMIRFQCDCSACVGLCPEMNCGRRREAAMRRFRFRRVRHVKNGTGVDERITDEDYDEDQDEKELLEKVIDSKRLAFSSLVRVREDEEEQLAQQQVDHWRSGATSEPDVFSEATKDELAVCMRTIVVAGALLVTFICIVALVFISIRQRRCKAPAAERVSVATIGL</sequence>
<keyword evidence="5 12" id="KW-0812">Transmembrane</keyword>
<feature type="domain" description="ZP" evidence="14">
    <location>
        <begin position="314"/>
        <end position="553"/>
    </location>
</feature>
<dbReference type="Proteomes" id="UP000050761">
    <property type="component" value="Unassembled WGS sequence"/>
</dbReference>
<keyword evidence="7" id="KW-0677">Repeat</keyword>
<dbReference type="SUPFAM" id="SSF57196">
    <property type="entry name" value="EGF/Laminin"/>
    <property type="match status" value="1"/>
</dbReference>
<evidence type="ECO:0000313" key="16">
    <source>
        <dbReference type="WBParaSite" id="HPBE_0001341401-mRNA-1"/>
    </source>
</evidence>
<comment type="caution">
    <text evidence="11">Lacks conserved residue(s) required for the propagation of feature annotation.</text>
</comment>
<evidence type="ECO:0000256" key="6">
    <source>
        <dbReference type="ARBA" id="ARBA00022729"/>
    </source>
</evidence>
<evidence type="ECO:0000256" key="3">
    <source>
        <dbReference type="ARBA" id="ARBA00022475"/>
    </source>
</evidence>
<evidence type="ECO:0000256" key="4">
    <source>
        <dbReference type="ARBA" id="ARBA00022536"/>
    </source>
</evidence>
<evidence type="ECO:0000256" key="5">
    <source>
        <dbReference type="ARBA" id="ARBA00022692"/>
    </source>
</evidence>
<evidence type="ECO:0000256" key="10">
    <source>
        <dbReference type="ARBA" id="ARBA00023157"/>
    </source>
</evidence>
<dbReference type="SMART" id="SM00241">
    <property type="entry name" value="ZP"/>
    <property type="match status" value="1"/>
</dbReference>
<dbReference type="Pfam" id="PF07645">
    <property type="entry name" value="EGF_CA"/>
    <property type="match status" value="1"/>
</dbReference>
<dbReference type="FunFam" id="2.10.25.10:FF:000038">
    <property type="entry name" value="Fibrillin 2"/>
    <property type="match status" value="1"/>
</dbReference>
<dbReference type="Pfam" id="PF25057">
    <property type="entry name" value="CUT_N"/>
    <property type="match status" value="1"/>
</dbReference>
<dbReference type="InterPro" id="IPR057475">
    <property type="entry name" value="CUT_C"/>
</dbReference>
<keyword evidence="10" id="KW-1015">Disulfide bond</keyword>
<evidence type="ECO:0000259" key="13">
    <source>
        <dbReference type="PROSITE" id="PS50026"/>
    </source>
</evidence>
<evidence type="ECO:0000256" key="7">
    <source>
        <dbReference type="ARBA" id="ARBA00022737"/>
    </source>
</evidence>
<evidence type="ECO:0000313" key="15">
    <source>
        <dbReference type="Proteomes" id="UP000050761"/>
    </source>
</evidence>
<dbReference type="InterPro" id="IPR018097">
    <property type="entry name" value="EGF_Ca-bd_CS"/>
</dbReference>
<evidence type="ECO:0000256" key="8">
    <source>
        <dbReference type="ARBA" id="ARBA00022989"/>
    </source>
</evidence>
<dbReference type="InterPro" id="IPR001507">
    <property type="entry name" value="ZP_dom"/>
</dbReference>
<name>A0A183FXV4_HELPZ</name>
<dbReference type="CDD" id="cd00054">
    <property type="entry name" value="EGF_CA"/>
    <property type="match status" value="1"/>
</dbReference>
<evidence type="ECO:0000259" key="14">
    <source>
        <dbReference type="PROSITE" id="PS51034"/>
    </source>
</evidence>
<keyword evidence="3" id="KW-1003">Cell membrane</keyword>
<reference evidence="16" key="1">
    <citation type="submission" date="2019-09" db="UniProtKB">
        <authorList>
            <consortium name="WormBaseParasite"/>
        </authorList>
    </citation>
    <scope>IDENTIFICATION</scope>
</reference>
<feature type="domain" description="EGF-like" evidence="13">
    <location>
        <begin position="265"/>
        <end position="303"/>
    </location>
</feature>
<evidence type="ECO:0000256" key="9">
    <source>
        <dbReference type="ARBA" id="ARBA00023136"/>
    </source>
</evidence>
<dbReference type="InterPro" id="IPR001881">
    <property type="entry name" value="EGF-like_Ca-bd_dom"/>
</dbReference>
<dbReference type="Pfam" id="PF25301">
    <property type="entry name" value="CUT_C"/>
    <property type="match status" value="1"/>
</dbReference>
<feature type="transmembrane region" description="Helical" evidence="12">
    <location>
        <begin position="649"/>
        <end position="668"/>
    </location>
</feature>
<organism evidence="15 16">
    <name type="scientific">Heligmosomoides polygyrus</name>
    <name type="common">Parasitic roundworm</name>
    <dbReference type="NCBI Taxonomy" id="6339"/>
    <lineage>
        <taxon>Eukaryota</taxon>
        <taxon>Metazoa</taxon>
        <taxon>Ecdysozoa</taxon>
        <taxon>Nematoda</taxon>
        <taxon>Chromadorea</taxon>
        <taxon>Rhabditida</taxon>
        <taxon>Rhabditina</taxon>
        <taxon>Rhabditomorpha</taxon>
        <taxon>Strongyloidea</taxon>
        <taxon>Heligmosomidae</taxon>
        <taxon>Heligmosomoides</taxon>
    </lineage>
</organism>
<keyword evidence="9 12" id="KW-0472">Membrane</keyword>